<comment type="caution">
    <text evidence="2">The sequence shown here is derived from an EMBL/GenBank/DDBJ whole genome shotgun (WGS) entry which is preliminary data.</text>
</comment>
<evidence type="ECO:0000256" key="1">
    <source>
        <dbReference type="SAM" id="Coils"/>
    </source>
</evidence>
<organism evidence="2 3">
    <name type="scientific">Acinetobacter venetianus (strain ATCC 31012 / DSM 23050 / BCRC 14357 / CCUG 45561 / CIP 110063 / KCTC 2702 / LMG 19082 / RAG-1)</name>
    <dbReference type="NCBI Taxonomy" id="1191460"/>
    <lineage>
        <taxon>Bacteria</taxon>
        <taxon>Pseudomonadati</taxon>
        <taxon>Pseudomonadota</taxon>
        <taxon>Gammaproteobacteria</taxon>
        <taxon>Moraxellales</taxon>
        <taxon>Moraxellaceae</taxon>
        <taxon>Acinetobacter</taxon>
    </lineage>
</organism>
<feature type="coiled-coil region" evidence="1">
    <location>
        <begin position="113"/>
        <end position="140"/>
    </location>
</feature>
<dbReference type="Proteomes" id="UP000018445">
    <property type="component" value="Unassembled WGS sequence"/>
</dbReference>
<dbReference type="HOGENOM" id="CLU_047556_0_0_6"/>
<dbReference type="eggNOG" id="ENOG502ZBJB">
    <property type="taxonomic scope" value="Bacteria"/>
</dbReference>
<reference evidence="2 3" key="1">
    <citation type="submission" date="2013-02" db="EMBL/GenBank/DDBJ databases">
        <title>The Genome Sequence of Acinetobacter venetianus CIP 110063.</title>
        <authorList>
            <consortium name="The Broad Institute Genome Sequencing Platform"/>
            <consortium name="The Broad Institute Genome Sequencing Center for Infectious Disease"/>
            <person name="Cerqueira G."/>
            <person name="Feldgarden M."/>
            <person name="Courvalin P."/>
            <person name="Perichon B."/>
            <person name="Grillot-Courvalin C."/>
            <person name="Clermont D."/>
            <person name="Rocha E."/>
            <person name="Yoon E.-J."/>
            <person name="Nemec A."/>
            <person name="Walker B."/>
            <person name="Young S.K."/>
            <person name="Zeng Q."/>
            <person name="Gargeya S."/>
            <person name="Fitzgerald M."/>
            <person name="Haas B."/>
            <person name="Abouelleil A."/>
            <person name="Alvarado L."/>
            <person name="Arachchi H.M."/>
            <person name="Berlin A.M."/>
            <person name="Chapman S.B."/>
            <person name="Dewar J."/>
            <person name="Goldberg J."/>
            <person name="Griggs A."/>
            <person name="Gujja S."/>
            <person name="Hansen M."/>
            <person name="Howarth C."/>
            <person name="Imamovic A."/>
            <person name="Larimer J."/>
            <person name="McCowan C."/>
            <person name="Murphy C."/>
            <person name="Neiman D."/>
            <person name="Pearson M."/>
            <person name="Priest M."/>
            <person name="Roberts A."/>
            <person name="Saif S."/>
            <person name="Shea T."/>
            <person name="Sisk P."/>
            <person name="Sykes S."/>
            <person name="Wortman J."/>
            <person name="Nusbaum C."/>
            <person name="Birren B."/>
        </authorList>
    </citation>
    <scope>NUCLEOTIDE SEQUENCE [LARGE SCALE GENOMIC DNA]</scope>
    <source>
        <strain evidence="3">ATCC 31012 / DSM 23050 / BCRC 14357 / CCUG 45561 / CIP 110063 / KCTC 2702 / LMG 19082 / RAG-1</strain>
    </source>
</reference>
<dbReference type="EMBL" id="APPO01000005">
    <property type="protein sequence ID" value="ENV38428.1"/>
    <property type="molecule type" value="Genomic_DNA"/>
</dbReference>
<sequence length="408" mass="46942">MNYLSPDKLITETIGEELEHLSENQLIDLITKYKNGNNVENLLKEFNINVRSTMLVRSFPLVRVGKCPNCPADLGCSIANKTSKELLNQRKEECWNCGHKSYISNCQCSTCLFDKEQERIQAETNMQAELKRKKEAINREFCIENYNKVDEHSLTLKEKISICTILRCCLSEDGKYIKPIKTSIEPVTSHQDLTTQMIKHLIAREILIPSVESDINAFVFDETNILSSYYTYEVKYILNIQPTDKFSLLIERLLYLAIDIDQGVEVLLSIWKDLAFYEVLSYFLYQMNDVGYQPNIGEVTKSTFIKLLENFSVGQVFNIVLRAVSNSTRAYQSGEYTKKHAMNMVVASCRNQGEKAIAENWDLKAYNRIKQLPESELSKLLFTAILKKPYMAFNMAPTFDNLLNLNAK</sequence>
<keyword evidence="1" id="KW-0175">Coiled coil</keyword>
<dbReference type="AlphaFoldDB" id="N9A2Z2"/>
<dbReference type="RefSeq" id="WP_004877204.1">
    <property type="nucleotide sequence ID" value="NZ_AKIQ01000027.1"/>
</dbReference>
<evidence type="ECO:0000313" key="2">
    <source>
        <dbReference type="EMBL" id="ENV38428.1"/>
    </source>
</evidence>
<keyword evidence="3" id="KW-1185">Reference proteome</keyword>
<name>N9A2Z2_ACIVR</name>
<accession>N9A2Z2</accession>
<protein>
    <submittedName>
        <fullName evidence="2">Uncharacterized protein</fullName>
    </submittedName>
</protein>
<dbReference type="PATRIC" id="fig|1191460.12.peg.481"/>
<evidence type="ECO:0000313" key="3">
    <source>
        <dbReference type="Proteomes" id="UP000018445"/>
    </source>
</evidence>
<dbReference type="GeneID" id="58193394"/>
<dbReference type="OrthoDB" id="1495383at2"/>
<gene>
    <name evidence="2" type="ORF">F959_00484</name>
</gene>
<proteinExistence type="predicted"/>